<dbReference type="PANTHER" id="PTHR44119">
    <property type="entry name" value="MAGNESIUM-CHELATASE SUBUNIT CHLH, CHLOROPLASTIC"/>
    <property type="match status" value="1"/>
</dbReference>
<dbReference type="InterPro" id="IPR003672">
    <property type="entry name" value="CobN/Mg_chltase"/>
</dbReference>
<evidence type="ECO:0000259" key="1">
    <source>
        <dbReference type="Pfam" id="PF02514"/>
    </source>
</evidence>
<dbReference type="PANTHER" id="PTHR44119:SF1">
    <property type="entry name" value="MAGNESIUM-CHELATASE SUBUNIT CHLH, CHLOROPLASTIC"/>
    <property type="match status" value="1"/>
</dbReference>
<dbReference type="EMBL" id="CADCTU010000130">
    <property type="protein sequence ID" value="CAA9297662.1"/>
    <property type="molecule type" value="Genomic_DNA"/>
</dbReference>
<accession>A0A6J4K7R8</accession>
<dbReference type="EC" id="6.6.1.1" evidence="2"/>
<organism evidence="2">
    <name type="scientific">uncultured Gemmatimonadaceae bacterium</name>
    <dbReference type="NCBI Taxonomy" id="246130"/>
    <lineage>
        <taxon>Bacteria</taxon>
        <taxon>Pseudomonadati</taxon>
        <taxon>Gemmatimonadota</taxon>
        <taxon>Gemmatimonadia</taxon>
        <taxon>Gemmatimonadales</taxon>
        <taxon>Gemmatimonadaceae</taxon>
        <taxon>environmental samples</taxon>
    </lineage>
</organism>
<dbReference type="GO" id="GO:0016851">
    <property type="term" value="F:magnesium chelatase activity"/>
    <property type="evidence" value="ECO:0007669"/>
    <property type="project" value="UniProtKB-EC"/>
</dbReference>
<feature type="non-terminal residue" evidence="2">
    <location>
        <position position="1"/>
    </location>
</feature>
<proteinExistence type="predicted"/>
<dbReference type="AlphaFoldDB" id="A0A6J4K7R8"/>
<dbReference type="Pfam" id="PF02514">
    <property type="entry name" value="CobN-Mg_chel"/>
    <property type="match status" value="1"/>
</dbReference>
<sequence>SALGAGASPAAERWLEHLARLDALLREDHELPGILRALDGRYVPPAPGGDVLRNAAVLPTGRNVYGFDPYRVPSAHAVRDGRTQCERLLRRHAADHGALPETVAVVLWGTDNMKSQGGPLAQVLALLGAEPRFDGLGRLAGARLVPLDELGRPRVDVVVTLSGIFRDLFPLQVRLIAEAALLAAEADEPLELNPVRRHALANQAALGCDMETAALRVFSNAEGAYGANVNLLVDSGRWTSDDALAETFVRRKSFAYGRRTSGVAAPELFGRMLAVTDLAYQNLDAVESGATDIDQYVDSLGGLSRAVGRARGSDAPVYFSDNTGASAAVRTAAEQIALESHTRLLNPKWYEAVLKSGYEGARTISAQVTHTLGWSATTGAVPGWVYREACATFVLDPAMRDRLAALNGNAAVQLSERLLEASDRGYWQPSEEMLAALRDANAELEDRLEGVSAGTASLVTSGAERSS</sequence>
<reference evidence="2" key="1">
    <citation type="submission" date="2020-02" db="EMBL/GenBank/DDBJ databases">
        <authorList>
            <person name="Meier V. D."/>
        </authorList>
    </citation>
    <scope>NUCLEOTIDE SEQUENCE</scope>
    <source>
        <strain evidence="2">AVDCRST_MAG11</strain>
    </source>
</reference>
<protein>
    <submittedName>
        <fullName evidence="2">Protoporphyrin IX Mg-chelatase subunit H</fullName>
        <ecNumber evidence="2">6.6.1.1</ecNumber>
    </submittedName>
</protein>
<gene>
    <name evidence="2" type="ORF">AVDCRST_MAG11-604</name>
</gene>
<keyword evidence="2" id="KW-0436">Ligase</keyword>
<evidence type="ECO:0000313" key="2">
    <source>
        <dbReference type="EMBL" id="CAA9297662.1"/>
    </source>
</evidence>
<name>A0A6J4K7R8_9BACT</name>
<feature type="domain" description="CobN/magnesium chelatase" evidence="1">
    <location>
        <begin position="22"/>
        <end position="433"/>
    </location>
</feature>